<organism evidence="2 3">
    <name type="scientific">Archangium gephyra</name>
    <dbReference type="NCBI Taxonomy" id="48"/>
    <lineage>
        <taxon>Bacteria</taxon>
        <taxon>Pseudomonadati</taxon>
        <taxon>Myxococcota</taxon>
        <taxon>Myxococcia</taxon>
        <taxon>Myxococcales</taxon>
        <taxon>Cystobacterineae</taxon>
        <taxon>Archangiaceae</taxon>
        <taxon>Archangium</taxon>
    </lineage>
</organism>
<feature type="compositionally biased region" description="Basic and acidic residues" evidence="1">
    <location>
        <begin position="107"/>
        <end position="117"/>
    </location>
</feature>
<dbReference type="AlphaFoldDB" id="A0A2W5TMI8"/>
<reference evidence="2 3" key="1">
    <citation type="submission" date="2017-08" db="EMBL/GenBank/DDBJ databases">
        <title>Infants hospitalized years apart are colonized by the same room-sourced microbial strains.</title>
        <authorList>
            <person name="Brooks B."/>
            <person name="Olm M.R."/>
            <person name="Firek B.A."/>
            <person name="Baker R."/>
            <person name="Thomas B.C."/>
            <person name="Morowitz M.J."/>
            <person name="Banfield J.F."/>
        </authorList>
    </citation>
    <scope>NUCLEOTIDE SEQUENCE [LARGE SCALE GENOMIC DNA]</scope>
    <source>
        <strain evidence="2">S2_003_000_R2_14</strain>
    </source>
</reference>
<evidence type="ECO:0000313" key="3">
    <source>
        <dbReference type="Proteomes" id="UP000249061"/>
    </source>
</evidence>
<name>A0A2W5TMI8_9BACT</name>
<accession>A0A2W5TMI8</accession>
<comment type="caution">
    <text evidence="2">The sequence shown here is derived from an EMBL/GenBank/DDBJ whole genome shotgun (WGS) entry which is preliminary data.</text>
</comment>
<evidence type="ECO:0000256" key="1">
    <source>
        <dbReference type="SAM" id="MobiDB-lite"/>
    </source>
</evidence>
<gene>
    <name evidence="2" type="ORF">DI536_06465</name>
</gene>
<sequence>MAVSLLAVPSFAEAGLAGTFCSDASCPCGTATCTCGEVCNAYTFQCAPGPTAYCTKDAMCAGACGSFVCENNVCVVGTRGDAGIDAGEGRLPDGGLVDGGHVPGWIHDGDAGKEPRGNDAGSPAGSDAGSRGDPETIDGGQSDAPASSGCSTAPALMAAIAVFAVVRRRATVSRGGEP</sequence>
<protein>
    <submittedName>
        <fullName evidence="2">Uncharacterized protein</fullName>
    </submittedName>
</protein>
<feature type="region of interest" description="Disordered" evidence="1">
    <location>
        <begin position="95"/>
        <end position="150"/>
    </location>
</feature>
<dbReference type="Proteomes" id="UP000249061">
    <property type="component" value="Unassembled WGS sequence"/>
</dbReference>
<proteinExistence type="predicted"/>
<dbReference type="EMBL" id="QFQP01000003">
    <property type="protein sequence ID" value="PZR16790.1"/>
    <property type="molecule type" value="Genomic_DNA"/>
</dbReference>
<evidence type="ECO:0000313" key="2">
    <source>
        <dbReference type="EMBL" id="PZR16790.1"/>
    </source>
</evidence>